<dbReference type="Proteomes" id="UP000032735">
    <property type="component" value="Chromosome"/>
</dbReference>
<sequence>MFANTQSGGMDMAAPDVCLTPMFSIVPIPYPNMAQGTMGVSNALSVLFAGCPAHNMATNIPLTTGDNPGVSGGVASGTVMGPARHVMGANSVLLKGTPATRLSSSTMQNSTNAMGCRIVPSQTKVLILSS</sequence>
<proteinExistence type="predicted"/>
<evidence type="ECO:0000313" key="2">
    <source>
        <dbReference type="Proteomes" id="UP000032735"/>
    </source>
</evidence>
<dbReference type="RefSeq" id="WP_045958678.1">
    <property type="nucleotide sequence ID" value="NZ_FO704551.1"/>
</dbReference>
<dbReference type="Pfam" id="PF13665">
    <property type="entry name" value="Tox-PAAR-like"/>
    <property type="match status" value="1"/>
</dbReference>
<organism evidence="1 2">
    <name type="scientific">Xenorhabdus poinarii G6</name>
    <dbReference type="NCBI Taxonomy" id="1354304"/>
    <lineage>
        <taxon>Bacteria</taxon>
        <taxon>Pseudomonadati</taxon>
        <taxon>Pseudomonadota</taxon>
        <taxon>Gammaproteobacteria</taxon>
        <taxon>Enterobacterales</taxon>
        <taxon>Morganellaceae</taxon>
        <taxon>Xenorhabdus</taxon>
    </lineage>
</organism>
<dbReference type="OrthoDB" id="8852350at2"/>
<evidence type="ECO:0000313" key="1">
    <source>
        <dbReference type="EMBL" id="CDG21488.1"/>
    </source>
</evidence>
<dbReference type="HOGENOM" id="CLU_130931_2_0_6"/>
<name>A0A068R2S4_9GAMM</name>
<gene>
    <name evidence="1" type="ORF">XPG1_1833</name>
</gene>
<dbReference type="AlphaFoldDB" id="A0A068R2S4"/>
<keyword evidence="2" id="KW-1185">Reference proteome</keyword>
<accession>A0A068R2S4</accession>
<dbReference type="STRING" id="1354304.XPG1_1833"/>
<protein>
    <submittedName>
        <fullName evidence="1">Uncharacterized protein</fullName>
    </submittedName>
</protein>
<reference evidence="1 2" key="1">
    <citation type="submission" date="2013-07" db="EMBL/GenBank/DDBJ databases">
        <authorList>
            <person name="Genoscope - CEA"/>
        </authorList>
    </citation>
    <scope>NUCLEOTIDE SEQUENCE [LARGE SCALE GENOMIC DNA]</scope>
    <source>
        <strain evidence="1 2">G6</strain>
    </source>
</reference>
<dbReference type="EMBL" id="FO704551">
    <property type="protein sequence ID" value="CDG21488.1"/>
    <property type="molecule type" value="Genomic_DNA"/>
</dbReference>
<dbReference type="KEGG" id="xpo:XPG1_1833"/>